<dbReference type="Pfam" id="PF07715">
    <property type="entry name" value="Plug"/>
    <property type="match status" value="1"/>
</dbReference>
<dbReference type="InterPro" id="IPR023997">
    <property type="entry name" value="TonB-dep_OMP_SusC/RagA_CS"/>
</dbReference>
<dbReference type="SUPFAM" id="SSF49464">
    <property type="entry name" value="Carboxypeptidase regulatory domain-like"/>
    <property type="match status" value="1"/>
</dbReference>
<proteinExistence type="predicted"/>
<dbReference type="PANTHER" id="PTHR40094:SF1">
    <property type="entry name" value="UBIQUITIN DOMAIN-CONTAINING PROTEIN"/>
    <property type="match status" value="1"/>
</dbReference>
<dbReference type="PANTHER" id="PTHR40094">
    <property type="entry name" value="ALPHA-2-MACROGLOBULIN HOMOLOG"/>
    <property type="match status" value="1"/>
</dbReference>
<dbReference type="RefSeq" id="WP_183585977.1">
    <property type="nucleotide sequence ID" value="NZ_JACHCA010000002.1"/>
</dbReference>
<evidence type="ECO:0000313" key="2">
    <source>
        <dbReference type="EMBL" id="MBB6126860.1"/>
    </source>
</evidence>
<dbReference type="InterPro" id="IPR051802">
    <property type="entry name" value="YfhM-like"/>
</dbReference>
<dbReference type="SMART" id="SM01360">
    <property type="entry name" value="A2M"/>
    <property type="match status" value="1"/>
</dbReference>
<dbReference type="InterPro" id="IPR008930">
    <property type="entry name" value="Terpenoid_cyclase/PrenylTrfase"/>
</dbReference>
<protein>
    <submittedName>
        <fullName evidence="2">TonB-dependent SusC/RagA subfamily outer membrane receptor</fullName>
    </submittedName>
</protein>
<dbReference type="Pfam" id="PF17973">
    <property type="entry name" value="bMG10"/>
    <property type="match status" value="1"/>
</dbReference>
<comment type="caution">
    <text evidence="2">The sequence shown here is derived from an EMBL/GenBank/DDBJ whole genome shotgun (WGS) entry which is preliminary data.</text>
</comment>
<dbReference type="Pfam" id="PF00207">
    <property type="entry name" value="A2M"/>
    <property type="match status" value="1"/>
</dbReference>
<dbReference type="CDD" id="cd00688">
    <property type="entry name" value="ISOPREN_C2_like"/>
    <property type="match status" value="1"/>
</dbReference>
<dbReference type="Pfam" id="PF13715">
    <property type="entry name" value="CarbopepD_reg_2"/>
    <property type="match status" value="1"/>
</dbReference>
<dbReference type="Gene3D" id="2.20.130.20">
    <property type="match status" value="1"/>
</dbReference>
<dbReference type="Proteomes" id="UP000548326">
    <property type="component" value="Unassembled WGS sequence"/>
</dbReference>
<dbReference type="Gene3D" id="2.60.40.1930">
    <property type="match status" value="1"/>
</dbReference>
<dbReference type="InterPro" id="IPR041246">
    <property type="entry name" value="Bact_MG10"/>
</dbReference>
<accession>A0A841J7X8</accession>
<dbReference type="InterPro" id="IPR001599">
    <property type="entry name" value="Macroglobln_a2"/>
</dbReference>
<name>A0A841J7X8_9SPHI</name>
<dbReference type="SUPFAM" id="SSF56935">
    <property type="entry name" value="Porins"/>
    <property type="match status" value="1"/>
</dbReference>
<keyword evidence="2" id="KW-0675">Receptor</keyword>
<dbReference type="InterPro" id="IPR008969">
    <property type="entry name" value="CarboxyPept-like_regulatory"/>
</dbReference>
<sequence length="1949" mass="221700">MVSTTYNSLSLSLKIAIFILLLIGICISPAFSQKLLSPSRQSSYYTYIYKLSPADVLNFYKHPGKNPDENILHNPIDSFKTDKYWENKLPAGNYLRIHASKNKLVYELIENRSAFLQLFRNNYDLRFILTDKQGQLINNATVQFDQKTVAFDHKSGLYSLNATKKDTILKAEFAGVTNYYKVKQEKPYRYNQYNHQSWFKRLWLSIKIIFRKRPKNPWPANKYQGFMVFNKAMYKPHDTVKFKAYILNKDSKNPINTPRLLVRLKENYNDDGKVIGKVSSYRAGGFEYSFVLNDSLDLSLDNNYNISLEDPDKYVDKEKDKTEVKHLVYLTGNFRYEEYELKSLTFSARTDKKEHWPGNPLALYLKAVDENNLPSPDGRVTITLTTRNSKDFNSAHVFVPDTLWKHQQVLDPIGETKILIPDSIFPKANIDYRISAEFLNSNNESQSADEWVSFKYKRFHIAANLSADTLISTYQDLGKDIKGKALIAALDAKEDTISKQQIILPSKIAINPNATSYSITTDSSSTELELKQEQSGVSLSGYRTADSLFVKVANTRNLHFWYSVFAGNKLIDAGESVQLFYKRAYREQNNVTFLINYIWAGQSRTDQSIIPYQDKLLTINVKQPVSVYPGQEVKTDIVVTDATGKPVPNADLTAWAMTSKFTNYQAPFIPYLGKLYPNRKYKNPFNNKGVDGDGYLKLNWKRWSREIGLDSIAYYQFTHPVKTYRVEEPTTDTLAQIAPFIVKDGDVVPVHILYIDNRPIYFDQAQQLQRYSFQVSPGLHSLQFRTYKQLISIDSILVKKSKKLILSINADNVKATKVTDTLTAYEADLLNRYMVTMVNNFESRMATLEQPDKIMLLNPNPGYHGDILTGPLTNNYAQLSVRGEKPRYFMAEAGYSFLFEPGLIKQKSIPYKYPFNKKLSVSNGTDDYTQLVLTKAQTDSLWQQYLDLRANTQRLFRNDDNKSMRTGHLVMNINQPREKRILIKNVIMYRYNDPEFIRIYPGNTTDLYGVEAGNYRLLFLLKGDVYDIKENVSIKPYGTNFYKLTILPTHPKDSVSTRISNIINSRNGLYDYKDKDIENDALKIKEAFNEKYLDLSDFTGQMGGTITDINDKQPLAGVTVKVKGTNNGTVTDINGRFKLKVPAHGKLIVIFIGYEAQEINIVPGAYEKIALKASSKALQEVVVVGYGIQRKANLTGSVSTVLNGRIAGISVSQDASRYNGYANFSIRGSSSTPGQAPLFVVDGVIVENPGEIRADSIADINVLKDAAATALYGSRAAHGVVIINTKKKPGDAQAAESSQPGNEASLRKNFSDYAYWQPKLTTDAQGKASFTTTYPDDITSWRTFIIGINGKQTGFNQAQVKSFKPLSANFTSPQFAVAGDEMSVIGKVLNYNSQTADVNRSFTYNGKLLKQENISVKNSKIDTLNIIADAIDSLSFEYTIKRDNGYFDGERRKIPVIKQGVKETKGMFEVLNGDTTAHLKFDPTLGPITFHAENSVLPALMEETQKLRDYKYLCNEQLASKLKGLLTEKRIKKFLGEDFKYGKNITEVIKKLQENRKSTGTWGWWKDTNEELWISLHAIEALIDAQKEGYTTQLDKQKISDYLVYQLESYRGQDKLLCLQLLHKLGAKVDYKKYFDTIAKENASIKLKTDISVSTYDKFRLMLLKQEAGVPVKLDSLLAIQHRTLFGNVYWGENNYSFFDNSIQLSILAYQIIRNDGKHPDLLNKVRGYFLEQRGHGDWRNTYEAALILETILPDLLVEGKPLKPATLMLKGSKTETISQFPYTATLTDNDISVSKTGTLPVYITGYQQFWNPKPKKVNKDFTVDTWFEKNGEKTTKLKGGESIVLKAEINAKGDADFVMIEIPIPAGCSYNSKEQSWDNNEVHREYFKEKVSIFCRKLKQGKYTYTINLMPRFDGRYNLNPAKAEMMYFPVFYGREGMKKVVIGSQGN</sequence>
<organism evidence="2 3">
    <name type="scientific">Mucilaginibacter lappiensis</name>
    <dbReference type="NCBI Taxonomy" id="354630"/>
    <lineage>
        <taxon>Bacteria</taxon>
        <taxon>Pseudomonadati</taxon>
        <taxon>Bacteroidota</taxon>
        <taxon>Sphingobacteriia</taxon>
        <taxon>Sphingobacteriales</taxon>
        <taxon>Sphingobacteriaceae</taxon>
        <taxon>Mucilaginibacter</taxon>
    </lineage>
</organism>
<feature type="domain" description="Alpha-2-macroglobulin" evidence="1">
    <location>
        <begin position="1314"/>
        <end position="1402"/>
    </location>
</feature>
<dbReference type="InterPro" id="IPR012910">
    <property type="entry name" value="Plug_dom"/>
</dbReference>
<evidence type="ECO:0000259" key="1">
    <source>
        <dbReference type="SMART" id="SM01360"/>
    </source>
</evidence>
<reference evidence="2 3" key="1">
    <citation type="submission" date="2020-08" db="EMBL/GenBank/DDBJ databases">
        <title>Genomic Encyclopedia of Type Strains, Phase IV (KMG-V): Genome sequencing to study the core and pangenomes of soil and plant-associated prokaryotes.</title>
        <authorList>
            <person name="Whitman W."/>
        </authorList>
    </citation>
    <scope>NUCLEOTIDE SEQUENCE [LARGE SCALE GENOMIC DNA]</scope>
    <source>
        <strain evidence="2 3">MP601</strain>
    </source>
</reference>
<dbReference type="Gene3D" id="2.170.130.10">
    <property type="entry name" value="TonB-dependent receptor, plug domain"/>
    <property type="match status" value="1"/>
</dbReference>
<gene>
    <name evidence="2" type="ORF">HDF22_000965</name>
</gene>
<dbReference type="GO" id="GO:0004866">
    <property type="term" value="F:endopeptidase inhibitor activity"/>
    <property type="evidence" value="ECO:0007669"/>
    <property type="project" value="InterPro"/>
</dbReference>
<dbReference type="NCBIfam" id="TIGR04057">
    <property type="entry name" value="SusC_RagA_signa"/>
    <property type="match status" value="1"/>
</dbReference>
<dbReference type="EMBL" id="JACHCA010000002">
    <property type="protein sequence ID" value="MBB6126860.1"/>
    <property type="molecule type" value="Genomic_DNA"/>
</dbReference>
<dbReference type="Gene3D" id="2.60.40.1120">
    <property type="entry name" value="Carboxypeptidase-like, regulatory domain"/>
    <property type="match status" value="1"/>
</dbReference>
<dbReference type="Gene3D" id="1.50.10.20">
    <property type="match status" value="1"/>
</dbReference>
<dbReference type="InterPro" id="IPR037066">
    <property type="entry name" value="Plug_dom_sf"/>
</dbReference>
<dbReference type="SUPFAM" id="SSF48239">
    <property type="entry name" value="Terpenoid cyclases/Protein prenyltransferases"/>
    <property type="match status" value="1"/>
</dbReference>
<evidence type="ECO:0000313" key="3">
    <source>
        <dbReference type="Proteomes" id="UP000548326"/>
    </source>
</evidence>